<keyword evidence="3" id="KW-1185">Reference proteome</keyword>
<feature type="transmembrane region" description="Helical" evidence="1">
    <location>
        <begin position="12"/>
        <end position="34"/>
    </location>
</feature>
<evidence type="ECO:0000256" key="1">
    <source>
        <dbReference type="SAM" id="Phobius"/>
    </source>
</evidence>
<name>A0A1M6GLN2_9FIRM</name>
<protein>
    <submittedName>
        <fullName evidence="2">Tfp pilus assembly protein PilO</fullName>
    </submittedName>
</protein>
<dbReference type="GO" id="GO:0043683">
    <property type="term" value="P:type IV pilus assembly"/>
    <property type="evidence" value="ECO:0007669"/>
    <property type="project" value="InterPro"/>
</dbReference>
<sequence>MNTLSGKKTQITLFLVLLGILILALTALTVLSVIKITETSASIRNEEQILRENESTLAKMELLSIIENELKQSFERLYRMIPEQAHEDQLIAYINRLSEKAGLELLTVEFLEKVVNTDNKPNEMPMSLTFRGGYSQLITLLRSMSTGERLIRVDEVTIANEKADHKNMKINIKAHAFYR</sequence>
<keyword evidence="1" id="KW-0472">Membrane</keyword>
<keyword evidence="1" id="KW-0812">Transmembrane</keyword>
<gene>
    <name evidence="2" type="ORF">SAMN05444373_10256</name>
</gene>
<dbReference type="InterPro" id="IPR014717">
    <property type="entry name" value="Transl_elong_EF1B/ribsomal_bS6"/>
</dbReference>
<reference evidence="2 3" key="1">
    <citation type="submission" date="2016-11" db="EMBL/GenBank/DDBJ databases">
        <authorList>
            <person name="Varghese N."/>
            <person name="Submissions S."/>
        </authorList>
    </citation>
    <scope>NUCLEOTIDE SEQUENCE [LARGE SCALE GENOMIC DNA]</scope>
    <source>
        <strain evidence="2 3">DSM 19027</strain>
    </source>
</reference>
<evidence type="ECO:0000313" key="3">
    <source>
        <dbReference type="Proteomes" id="UP000324781"/>
    </source>
</evidence>
<dbReference type="Pfam" id="PF04350">
    <property type="entry name" value="PilO"/>
    <property type="match status" value="1"/>
</dbReference>
<dbReference type="AlphaFoldDB" id="A0A1M6GLN2"/>
<dbReference type="GO" id="GO:0043107">
    <property type="term" value="P:type IV pilus-dependent motility"/>
    <property type="evidence" value="ECO:0007669"/>
    <property type="project" value="InterPro"/>
</dbReference>
<dbReference type="Gene3D" id="3.30.70.60">
    <property type="match status" value="1"/>
</dbReference>
<dbReference type="EMBL" id="FQZP01000025">
    <property type="protein sequence ID" value="SHJ10844.1"/>
    <property type="molecule type" value="Genomic_DNA"/>
</dbReference>
<evidence type="ECO:0000313" key="2">
    <source>
        <dbReference type="EMBL" id="SHJ10844.1"/>
    </source>
</evidence>
<organism evidence="2 3">
    <name type="scientific">Thermoclostridium caenicola</name>
    <dbReference type="NCBI Taxonomy" id="659425"/>
    <lineage>
        <taxon>Bacteria</taxon>
        <taxon>Bacillati</taxon>
        <taxon>Bacillota</taxon>
        <taxon>Clostridia</taxon>
        <taxon>Eubacteriales</taxon>
        <taxon>Oscillospiraceae</taxon>
        <taxon>Thermoclostridium</taxon>
    </lineage>
</organism>
<proteinExistence type="predicted"/>
<keyword evidence="1" id="KW-1133">Transmembrane helix</keyword>
<dbReference type="Proteomes" id="UP000324781">
    <property type="component" value="Unassembled WGS sequence"/>
</dbReference>
<dbReference type="InterPro" id="IPR007445">
    <property type="entry name" value="PilO"/>
</dbReference>
<dbReference type="RefSeq" id="WP_149678772.1">
    <property type="nucleotide sequence ID" value="NZ_FQZP01000025.1"/>
</dbReference>
<accession>A0A1M6GLN2</accession>